<evidence type="ECO:0000313" key="2">
    <source>
        <dbReference type="EMBL" id="MBL0392013.1"/>
    </source>
</evidence>
<protein>
    <submittedName>
        <fullName evidence="2">Cyclic nucleotide-binding domain-containing protein</fullName>
    </submittedName>
</protein>
<reference evidence="2 3" key="1">
    <citation type="journal article" date="2017" name="Int. J. Syst. Evol. Microbiol.">
        <title>Ramlibacter monticola sp. nov., isolated from forest soil.</title>
        <authorList>
            <person name="Chaudhary D.K."/>
            <person name="Kim J."/>
        </authorList>
    </citation>
    <scope>NUCLEOTIDE SEQUENCE [LARGE SCALE GENOMIC DNA]</scope>
    <source>
        <strain evidence="2 3">KACC 19175</strain>
    </source>
</reference>
<dbReference type="InterPro" id="IPR014710">
    <property type="entry name" value="RmlC-like_jellyroll"/>
</dbReference>
<dbReference type="GO" id="GO:0003700">
    <property type="term" value="F:DNA-binding transcription factor activity"/>
    <property type="evidence" value="ECO:0007669"/>
    <property type="project" value="TreeGrafter"/>
</dbReference>
<dbReference type="SMART" id="SM00100">
    <property type="entry name" value="cNMP"/>
    <property type="match status" value="1"/>
</dbReference>
<dbReference type="PANTHER" id="PTHR24567:SF74">
    <property type="entry name" value="HTH-TYPE TRANSCRIPTIONAL REGULATOR ARCR"/>
    <property type="match status" value="1"/>
</dbReference>
<evidence type="ECO:0000259" key="1">
    <source>
        <dbReference type="PROSITE" id="PS50042"/>
    </source>
</evidence>
<dbReference type="CDD" id="cd00038">
    <property type="entry name" value="CAP_ED"/>
    <property type="match status" value="1"/>
</dbReference>
<gene>
    <name evidence="2" type="ORF">JJ685_12805</name>
</gene>
<dbReference type="PANTHER" id="PTHR24567">
    <property type="entry name" value="CRP FAMILY TRANSCRIPTIONAL REGULATORY PROTEIN"/>
    <property type="match status" value="1"/>
</dbReference>
<comment type="caution">
    <text evidence="2">The sequence shown here is derived from an EMBL/GenBank/DDBJ whole genome shotgun (WGS) entry which is preliminary data.</text>
</comment>
<evidence type="ECO:0000313" key="3">
    <source>
        <dbReference type="Proteomes" id="UP000599109"/>
    </source>
</evidence>
<dbReference type="InterPro" id="IPR018490">
    <property type="entry name" value="cNMP-bd_dom_sf"/>
</dbReference>
<dbReference type="Gene3D" id="2.60.120.10">
    <property type="entry name" value="Jelly Rolls"/>
    <property type="match status" value="1"/>
</dbReference>
<dbReference type="PROSITE" id="PS50042">
    <property type="entry name" value="CNMP_BINDING_3"/>
    <property type="match status" value="1"/>
</dbReference>
<dbReference type="SUPFAM" id="SSF51206">
    <property type="entry name" value="cAMP-binding domain-like"/>
    <property type="match status" value="1"/>
</dbReference>
<organism evidence="2 3">
    <name type="scientific">Ramlibacter monticola</name>
    <dbReference type="NCBI Taxonomy" id="1926872"/>
    <lineage>
        <taxon>Bacteria</taxon>
        <taxon>Pseudomonadati</taxon>
        <taxon>Pseudomonadota</taxon>
        <taxon>Betaproteobacteria</taxon>
        <taxon>Burkholderiales</taxon>
        <taxon>Comamonadaceae</taxon>
        <taxon>Ramlibacter</taxon>
    </lineage>
</organism>
<dbReference type="AlphaFoldDB" id="A0A937CTV2"/>
<dbReference type="EMBL" id="JAEQNE010000002">
    <property type="protein sequence ID" value="MBL0392013.1"/>
    <property type="molecule type" value="Genomic_DNA"/>
</dbReference>
<dbReference type="RefSeq" id="WP_201674601.1">
    <property type="nucleotide sequence ID" value="NZ_JAEQNE010000002.1"/>
</dbReference>
<name>A0A937CTV2_9BURK</name>
<accession>A0A937CTV2</accession>
<sequence length="123" mass="13480">MSKFMLRRTAEPRTCLIQQGENERRVYFVESGLLRVFRSEARDKVQMGVIGAGSLVGEGAFFAPLVRNASVEAIEPSVLWELSTEAFAAMTAHQPEHALALALYVGAVLSERMLKPGGRLSVT</sequence>
<dbReference type="GO" id="GO:0005829">
    <property type="term" value="C:cytosol"/>
    <property type="evidence" value="ECO:0007669"/>
    <property type="project" value="TreeGrafter"/>
</dbReference>
<dbReference type="Pfam" id="PF00027">
    <property type="entry name" value="cNMP_binding"/>
    <property type="match status" value="1"/>
</dbReference>
<dbReference type="Proteomes" id="UP000599109">
    <property type="component" value="Unassembled WGS sequence"/>
</dbReference>
<proteinExistence type="predicted"/>
<dbReference type="InterPro" id="IPR000595">
    <property type="entry name" value="cNMP-bd_dom"/>
</dbReference>
<feature type="domain" description="Cyclic nucleotide-binding" evidence="1">
    <location>
        <begin position="1"/>
        <end position="87"/>
    </location>
</feature>
<dbReference type="InterPro" id="IPR050397">
    <property type="entry name" value="Env_Response_Regulators"/>
</dbReference>
<keyword evidence="3" id="KW-1185">Reference proteome</keyword>